<reference evidence="3" key="1">
    <citation type="journal article" date="2019" name="Int. J. Syst. Evol. Microbiol.">
        <title>The Global Catalogue of Microorganisms (GCM) 10K type strain sequencing project: providing services to taxonomists for standard genome sequencing and annotation.</title>
        <authorList>
            <consortium name="The Broad Institute Genomics Platform"/>
            <consortium name="The Broad Institute Genome Sequencing Center for Infectious Disease"/>
            <person name="Wu L."/>
            <person name="Ma J."/>
        </authorList>
    </citation>
    <scope>NUCLEOTIDE SEQUENCE [LARGE SCALE GENOMIC DNA]</scope>
    <source>
        <strain evidence="3">JCM 17808</strain>
    </source>
</reference>
<organism evidence="2 3">
    <name type="scientific">Brevibacterium pityocampae</name>
    <dbReference type="NCBI Taxonomy" id="506594"/>
    <lineage>
        <taxon>Bacteria</taxon>
        <taxon>Bacillati</taxon>
        <taxon>Actinomycetota</taxon>
        <taxon>Actinomycetes</taxon>
        <taxon>Micrococcales</taxon>
        <taxon>Brevibacteriaceae</taxon>
        <taxon>Brevibacterium</taxon>
    </lineage>
</organism>
<keyword evidence="3" id="KW-1185">Reference proteome</keyword>
<gene>
    <name evidence="2" type="ORF">GCM10023167_02350</name>
</gene>
<dbReference type="EMBL" id="BAABGL010000002">
    <property type="protein sequence ID" value="GAA4383128.1"/>
    <property type="molecule type" value="Genomic_DNA"/>
</dbReference>
<evidence type="ECO:0000313" key="2">
    <source>
        <dbReference type="EMBL" id="GAA4383128.1"/>
    </source>
</evidence>
<feature type="transmembrane region" description="Helical" evidence="1">
    <location>
        <begin position="25"/>
        <end position="46"/>
    </location>
</feature>
<accession>A0ABP8J1C3</accession>
<evidence type="ECO:0000313" key="3">
    <source>
        <dbReference type="Proteomes" id="UP001500642"/>
    </source>
</evidence>
<protein>
    <submittedName>
        <fullName evidence="2">Uncharacterized protein</fullName>
    </submittedName>
</protein>
<dbReference type="Proteomes" id="UP001500642">
    <property type="component" value="Unassembled WGS sequence"/>
</dbReference>
<name>A0ABP8J1C3_9MICO</name>
<keyword evidence="1" id="KW-1133">Transmembrane helix</keyword>
<comment type="caution">
    <text evidence="2">The sequence shown here is derived from an EMBL/GenBank/DDBJ whole genome shotgun (WGS) entry which is preliminary data.</text>
</comment>
<evidence type="ECO:0000256" key="1">
    <source>
        <dbReference type="SAM" id="Phobius"/>
    </source>
</evidence>
<keyword evidence="1" id="KW-0812">Transmembrane</keyword>
<keyword evidence="1" id="KW-0472">Membrane</keyword>
<proteinExistence type="predicted"/>
<dbReference type="RefSeq" id="WP_345029195.1">
    <property type="nucleotide sequence ID" value="NZ_BAABGL010000002.1"/>
</dbReference>
<sequence length="348" mass="36763">MTTTPPPQGTRKQPRRPRLVLDPRAFRLLLAAIVAVVLTVASVPVLNLTAHAPQRAVVAYLSALEDGDASRALGLLAAPSTRNTAALDDAVLANAWSLPSDPRVVDSRVEGDRATVTVGFTLGDSSHEETYSLVRAAPQWGLFDRWLIEVEKWPRLGLDVTGSSVVEINGVAAPADRGGVPLLFPAGYTVGFNAEYLHADPVRVDVLRPGEIAPVTLDPEPTEALASEVAAEAVAQLDACAEQTTLMPSGCPFGFETDHEILGDEVAWSIVEHPSITLTADGTQLTVAPAEAVVEVSGRSRDIVTAYESDFTERIIVRITGLVTVADGEVSVTLVNEGQSLGQSPPAS</sequence>